<dbReference type="InterPro" id="IPR019410">
    <property type="entry name" value="Methyltransf_16"/>
</dbReference>
<reference evidence="1 2" key="1">
    <citation type="submission" date="2024-02" db="EMBL/GenBank/DDBJ databases">
        <title>A draft genome for the cacao thread blight pathogen Marasmius crinis-equi.</title>
        <authorList>
            <person name="Cohen S.P."/>
            <person name="Baruah I.K."/>
            <person name="Amoako-Attah I."/>
            <person name="Bukari Y."/>
            <person name="Meinhardt L.W."/>
            <person name="Bailey B.A."/>
        </authorList>
    </citation>
    <scope>NUCLEOTIDE SEQUENCE [LARGE SCALE GENOMIC DNA]</scope>
    <source>
        <strain evidence="1 2">GH-76</strain>
    </source>
</reference>
<dbReference type="Proteomes" id="UP001465976">
    <property type="component" value="Unassembled WGS sequence"/>
</dbReference>
<evidence type="ECO:0000313" key="2">
    <source>
        <dbReference type="Proteomes" id="UP001465976"/>
    </source>
</evidence>
<keyword evidence="2" id="KW-1185">Reference proteome</keyword>
<dbReference type="Pfam" id="PF10294">
    <property type="entry name" value="Methyltransf_16"/>
    <property type="match status" value="1"/>
</dbReference>
<dbReference type="EMBL" id="JBAHYK010000868">
    <property type="protein sequence ID" value="KAL0570819.1"/>
    <property type="molecule type" value="Genomic_DNA"/>
</dbReference>
<gene>
    <name evidence="1" type="ORF">V5O48_011134</name>
</gene>
<dbReference type="InterPro" id="IPR029063">
    <property type="entry name" value="SAM-dependent_MTases_sf"/>
</dbReference>
<evidence type="ECO:0000313" key="1">
    <source>
        <dbReference type="EMBL" id="KAL0570819.1"/>
    </source>
</evidence>
<accession>A0ABR3F6X0</accession>
<dbReference type="PANTHER" id="PTHR14614:SF162">
    <property type="entry name" value="EXPRESSED PROTEIN"/>
    <property type="match status" value="1"/>
</dbReference>
<dbReference type="Gene3D" id="3.40.50.150">
    <property type="entry name" value="Vaccinia Virus protein VP39"/>
    <property type="match status" value="1"/>
</dbReference>
<proteinExistence type="predicted"/>
<evidence type="ECO:0008006" key="3">
    <source>
        <dbReference type="Google" id="ProtNLM"/>
    </source>
</evidence>
<protein>
    <recommendedName>
        <fullName evidence="3">Methyltransferase</fullName>
    </recommendedName>
</protein>
<name>A0ABR3F6X0_9AGAR</name>
<sequence>MPALPRALPAYQLKALKVLDYPISNFSLHLRQSDDGQDNGSCLWIGSQVLSAYVSHCVKPATTAIELGSGIGLTSLVLSTLGWKRVIATDIAPIISSVLSHNIANNLVNLGTSSASNILVRELDWTIPPGHWTWNDGQAIASASRTSIVTDAAAHRLPYPFELIVTADTVYEPSLIEPLLRTMHALSTESLAISANGRVPLILVCLERRDPALMDSFLADARNRWNFRVDRISDRRVSKALEKSGLHWSRSDWEGVEIWKFVLDLKGSGPVAGTVTGGTGAQSE</sequence>
<organism evidence="1 2">
    <name type="scientific">Marasmius crinis-equi</name>
    <dbReference type="NCBI Taxonomy" id="585013"/>
    <lineage>
        <taxon>Eukaryota</taxon>
        <taxon>Fungi</taxon>
        <taxon>Dikarya</taxon>
        <taxon>Basidiomycota</taxon>
        <taxon>Agaricomycotina</taxon>
        <taxon>Agaricomycetes</taxon>
        <taxon>Agaricomycetidae</taxon>
        <taxon>Agaricales</taxon>
        <taxon>Marasmiineae</taxon>
        <taxon>Marasmiaceae</taxon>
        <taxon>Marasmius</taxon>
    </lineage>
</organism>
<dbReference type="SUPFAM" id="SSF53335">
    <property type="entry name" value="S-adenosyl-L-methionine-dependent methyltransferases"/>
    <property type="match status" value="1"/>
</dbReference>
<comment type="caution">
    <text evidence="1">The sequence shown here is derived from an EMBL/GenBank/DDBJ whole genome shotgun (WGS) entry which is preliminary data.</text>
</comment>
<dbReference type="PANTHER" id="PTHR14614">
    <property type="entry name" value="HEPATOCELLULAR CARCINOMA-ASSOCIATED ANTIGEN"/>
    <property type="match status" value="1"/>
</dbReference>